<protein>
    <submittedName>
        <fullName evidence="2">Uncharacterized protein</fullName>
    </submittedName>
</protein>
<feature type="region of interest" description="Disordered" evidence="1">
    <location>
        <begin position="102"/>
        <end position="125"/>
    </location>
</feature>
<gene>
    <name evidence="2" type="ORF">IPOD504_LOCUS11084</name>
</gene>
<proteinExistence type="predicted"/>
<dbReference type="EMBL" id="OW152839">
    <property type="protein sequence ID" value="CAH2060522.1"/>
    <property type="molecule type" value="Genomic_DNA"/>
</dbReference>
<feature type="compositionally biased region" description="Pro residues" evidence="1">
    <location>
        <begin position="175"/>
        <end position="186"/>
    </location>
</feature>
<organism evidence="2 3">
    <name type="scientific">Iphiclides podalirius</name>
    <name type="common">scarce swallowtail</name>
    <dbReference type="NCBI Taxonomy" id="110791"/>
    <lineage>
        <taxon>Eukaryota</taxon>
        <taxon>Metazoa</taxon>
        <taxon>Ecdysozoa</taxon>
        <taxon>Arthropoda</taxon>
        <taxon>Hexapoda</taxon>
        <taxon>Insecta</taxon>
        <taxon>Pterygota</taxon>
        <taxon>Neoptera</taxon>
        <taxon>Endopterygota</taxon>
        <taxon>Lepidoptera</taxon>
        <taxon>Glossata</taxon>
        <taxon>Ditrysia</taxon>
        <taxon>Papilionoidea</taxon>
        <taxon>Papilionidae</taxon>
        <taxon>Papilioninae</taxon>
        <taxon>Iphiclides</taxon>
    </lineage>
</organism>
<accession>A0ABN8IST3</accession>
<feature type="non-terminal residue" evidence="2">
    <location>
        <position position="186"/>
    </location>
</feature>
<reference evidence="2" key="1">
    <citation type="submission" date="2022-03" db="EMBL/GenBank/DDBJ databases">
        <authorList>
            <person name="Martin H S."/>
        </authorList>
    </citation>
    <scope>NUCLEOTIDE SEQUENCE</scope>
</reference>
<feature type="region of interest" description="Disordered" evidence="1">
    <location>
        <begin position="160"/>
        <end position="186"/>
    </location>
</feature>
<evidence type="ECO:0000256" key="1">
    <source>
        <dbReference type="SAM" id="MobiDB-lite"/>
    </source>
</evidence>
<sequence length="186" mass="20750">MKRCNRCHINLRAGDRVIPIKCQFSRRNVKRQSAILGHAHWRARGLAAGRAEGRTAVPLAHRYVIRNRASGVRPRREFRMREPVRRVAIDFSAGFAAVARHAGAQREKTHPCRAPRAKAPVSRAKPKSRGSISVWRYRLGPKRVSLCDCPVLRARFPASHAPGSLRQEGVELSPCPAPTPPEAAPR</sequence>
<name>A0ABN8IST3_9NEOP</name>
<evidence type="ECO:0000313" key="2">
    <source>
        <dbReference type="EMBL" id="CAH2060522.1"/>
    </source>
</evidence>
<evidence type="ECO:0000313" key="3">
    <source>
        <dbReference type="Proteomes" id="UP000837857"/>
    </source>
</evidence>
<keyword evidence="3" id="KW-1185">Reference proteome</keyword>
<dbReference type="Proteomes" id="UP000837857">
    <property type="component" value="Chromosome 27"/>
</dbReference>